<organism evidence="3 4">
    <name type="scientific">Cuscuta epithymum</name>
    <dbReference type="NCBI Taxonomy" id="186058"/>
    <lineage>
        <taxon>Eukaryota</taxon>
        <taxon>Viridiplantae</taxon>
        <taxon>Streptophyta</taxon>
        <taxon>Embryophyta</taxon>
        <taxon>Tracheophyta</taxon>
        <taxon>Spermatophyta</taxon>
        <taxon>Magnoliopsida</taxon>
        <taxon>eudicotyledons</taxon>
        <taxon>Gunneridae</taxon>
        <taxon>Pentapetalae</taxon>
        <taxon>asterids</taxon>
        <taxon>lamiids</taxon>
        <taxon>Solanales</taxon>
        <taxon>Convolvulaceae</taxon>
        <taxon>Cuscuteae</taxon>
        <taxon>Cuscuta</taxon>
        <taxon>Cuscuta subgen. Cuscuta</taxon>
    </lineage>
</organism>
<reference evidence="3" key="1">
    <citation type="submission" date="2022-07" db="EMBL/GenBank/DDBJ databases">
        <authorList>
            <person name="Macas J."/>
            <person name="Novak P."/>
            <person name="Neumann P."/>
        </authorList>
    </citation>
    <scope>NUCLEOTIDE SEQUENCE</scope>
</reference>
<feature type="chain" id="PRO_5043583623" evidence="2">
    <location>
        <begin position="29"/>
        <end position="324"/>
    </location>
</feature>
<proteinExistence type="predicted"/>
<keyword evidence="2" id="KW-0732">Signal</keyword>
<keyword evidence="4" id="KW-1185">Reference proteome</keyword>
<protein>
    <submittedName>
        <fullName evidence="3">Uncharacterized protein</fullName>
    </submittedName>
</protein>
<dbReference type="EMBL" id="CAMAPF010000154">
    <property type="protein sequence ID" value="CAH9109600.1"/>
    <property type="molecule type" value="Genomic_DNA"/>
</dbReference>
<sequence>MEMKSSMRKPASFFTLAAMVALISLSLAMPVMSTIGYGSYSPPTPAGGDHDNIDCNTPPHGGSGSSGSHHDSPTPSHHDSPTPSKSTPSKSPPSDHHGSGGGGGGYSHSPPPYTPTPVTPVPVTPTPKTPTPTTPIIVSPPTDPGTPTYTTPTPTIPTPSSPISHVPTTPTVGLTPPIPFIPYTPPSVGTPPFTFNPSSPGPFPCTFWRAHPTMIWGLVGWNGNSVRSMFGMGSGTGAGGFGAGMSCLEALSNTRTDGLGELYREGTAAMLNALSGGRSFPYTADQVKVSFGRAALSSSDSAAAAQANLFKLANEGHLKPAARR</sequence>
<dbReference type="PANTHER" id="PTHR33210:SF18">
    <property type="entry name" value="PROTODERMAL FACTOR 1"/>
    <property type="match status" value="1"/>
</dbReference>
<feature type="compositionally biased region" description="Pro residues" evidence="1">
    <location>
        <begin position="109"/>
        <end position="133"/>
    </location>
</feature>
<dbReference type="PRINTS" id="PR01217">
    <property type="entry name" value="PRICHEXTENSN"/>
</dbReference>
<gene>
    <name evidence="3" type="ORF">CEPIT_LOCUS18849</name>
</gene>
<evidence type="ECO:0000256" key="1">
    <source>
        <dbReference type="SAM" id="MobiDB-lite"/>
    </source>
</evidence>
<accession>A0AAV0DUD3</accession>
<dbReference type="InterPro" id="IPR039923">
    <property type="entry name" value="Protodermal_1"/>
</dbReference>
<feature type="region of interest" description="Disordered" evidence="1">
    <location>
        <begin position="43"/>
        <end position="163"/>
    </location>
</feature>
<dbReference type="AlphaFoldDB" id="A0AAV0DUD3"/>
<feature type="compositionally biased region" description="Low complexity" evidence="1">
    <location>
        <begin position="134"/>
        <end position="153"/>
    </location>
</feature>
<dbReference type="Proteomes" id="UP001152523">
    <property type="component" value="Unassembled WGS sequence"/>
</dbReference>
<evidence type="ECO:0000313" key="4">
    <source>
        <dbReference type="Proteomes" id="UP001152523"/>
    </source>
</evidence>
<feature type="compositionally biased region" description="Basic and acidic residues" evidence="1">
    <location>
        <begin position="68"/>
        <end position="80"/>
    </location>
</feature>
<name>A0AAV0DUD3_9ASTE</name>
<feature type="signal peptide" evidence="2">
    <location>
        <begin position="1"/>
        <end position="28"/>
    </location>
</feature>
<evidence type="ECO:0000256" key="2">
    <source>
        <dbReference type="SAM" id="SignalP"/>
    </source>
</evidence>
<dbReference type="PANTHER" id="PTHR33210">
    <property type="entry name" value="PROTODERMAL FACTOR 1"/>
    <property type="match status" value="1"/>
</dbReference>
<evidence type="ECO:0000313" key="3">
    <source>
        <dbReference type="EMBL" id="CAH9109600.1"/>
    </source>
</evidence>
<comment type="caution">
    <text evidence="3">The sequence shown here is derived from an EMBL/GenBank/DDBJ whole genome shotgun (WGS) entry which is preliminary data.</text>
</comment>